<accession>A0ABQ6FU24</accession>
<protein>
    <submittedName>
        <fullName evidence="1">Uncharacterized protein</fullName>
    </submittedName>
</protein>
<name>A0ABQ6FU24_9CHLR</name>
<gene>
    <name evidence="1" type="ORF">KDH_27710</name>
</gene>
<proteinExistence type="predicted"/>
<comment type="caution">
    <text evidence="1">The sequence shown here is derived from an EMBL/GenBank/DDBJ whole genome shotgun (WGS) entry which is preliminary data.</text>
</comment>
<keyword evidence="2" id="KW-1185">Reference proteome</keyword>
<reference evidence="1 2" key="1">
    <citation type="submission" date="2023-02" db="EMBL/GenBank/DDBJ databases">
        <title>Dictyobacter halimunensis sp. nov., a new member of the class Ktedonobacteria from forest soil in a geothermal area.</title>
        <authorList>
            <person name="Rachmania M.K."/>
            <person name="Ningsih F."/>
            <person name="Sakai Y."/>
            <person name="Yabe S."/>
            <person name="Yokota A."/>
            <person name="Sjamsuridzal W."/>
        </authorList>
    </citation>
    <scope>NUCLEOTIDE SEQUENCE [LARGE SCALE GENOMIC DNA]</scope>
    <source>
        <strain evidence="1 2">S3.2.2.5</strain>
    </source>
</reference>
<dbReference type="Proteomes" id="UP001344906">
    <property type="component" value="Unassembled WGS sequence"/>
</dbReference>
<organism evidence="1 2">
    <name type="scientific">Dictyobacter halimunensis</name>
    <dbReference type="NCBI Taxonomy" id="3026934"/>
    <lineage>
        <taxon>Bacteria</taxon>
        <taxon>Bacillati</taxon>
        <taxon>Chloroflexota</taxon>
        <taxon>Ktedonobacteria</taxon>
        <taxon>Ktedonobacterales</taxon>
        <taxon>Dictyobacteraceae</taxon>
        <taxon>Dictyobacter</taxon>
    </lineage>
</organism>
<dbReference type="EMBL" id="BSRI01000001">
    <property type="protein sequence ID" value="GLV55927.1"/>
    <property type="molecule type" value="Genomic_DNA"/>
</dbReference>
<evidence type="ECO:0000313" key="2">
    <source>
        <dbReference type="Proteomes" id="UP001344906"/>
    </source>
</evidence>
<sequence>MDIQWVDVNGPRMGRAGRQGVTRLKHHCTDKGGVQFQAKTEVRPLLRGFQNLRDIGHLDGEKQVMHGVVLVAALTKKHFFVSLSSDTQGWLKDTVMRLERG</sequence>
<evidence type="ECO:0000313" key="1">
    <source>
        <dbReference type="EMBL" id="GLV55927.1"/>
    </source>
</evidence>